<gene>
    <name evidence="5" type="ORF">F511_06254</name>
</gene>
<dbReference type="AlphaFoldDB" id="A0A2Z7B483"/>
<dbReference type="PANTHER" id="PTHR47939:SF10">
    <property type="entry name" value="PENTACOTRIPEPTIDE-REPEAT REGION OF PRORP DOMAIN-CONTAINING PROTEIN"/>
    <property type="match status" value="1"/>
</dbReference>
<dbReference type="InterPro" id="IPR011990">
    <property type="entry name" value="TPR-like_helical_dom_sf"/>
</dbReference>
<dbReference type="PROSITE" id="PS51375">
    <property type="entry name" value="PPR"/>
    <property type="match status" value="3"/>
</dbReference>
<name>A0A2Z7B483_9LAMI</name>
<dbReference type="SUPFAM" id="SSF81901">
    <property type="entry name" value="HCP-like"/>
    <property type="match status" value="1"/>
</dbReference>
<keyword evidence="2" id="KW-0677">Repeat</keyword>
<evidence type="ECO:0000256" key="4">
    <source>
        <dbReference type="SAM" id="MobiDB-lite"/>
    </source>
</evidence>
<reference evidence="5 6" key="1">
    <citation type="journal article" date="2015" name="Proc. Natl. Acad. Sci. U.S.A.">
        <title>The resurrection genome of Boea hygrometrica: A blueprint for survival of dehydration.</title>
        <authorList>
            <person name="Xiao L."/>
            <person name="Yang G."/>
            <person name="Zhang L."/>
            <person name="Yang X."/>
            <person name="Zhao S."/>
            <person name="Ji Z."/>
            <person name="Zhou Q."/>
            <person name="Hu M."/>
            <person name="Wang Y."/>
            <person name="Chen M."/>
            <person name="Xu Y."/>
            <person name="Jin H."/>
            <person name="Xiao X."/>
            <person name="Hu G."/>
            <person name="Bao F."/>
            <person name="Hu Y."/>
            <person name="Wan P."/>
            <person name="Li L."/>
            <person name="Deng X."/>
            <person name="Kuang T."/>
            <person name="Xiang C."/>
            <person name="Zhu J.K."/>
            <person name="Oliver M.J."/>
            <person name="He Y."/>
        </authorList>
    </citation>
    <scope>NUCLEOTIDE SEQUENCE [LARGE SCALE GENOMIC DNA]</scope>
    <source>
        <strain evidence="6">cv. XS01</strain>
    </source>
</reference>
<dbReference type="InterPro" id="IPR050667">
    <property type="entry name" value="PPR-containing_protein"/>
</dbReference>
<dbReference type="InterPro" id="IPR002885">
    <property type="entry name" value="PPR_rpt"/>
</dbReference>
<feature type="repeat" description="PPR" evidence="3">
    <location>
        <begin position="525"/>
        <end position="559"/>
    </location>
</feature>
<dbReference type="EMBL" id="KV010001">
    <property type="protein sequence ID" value="KZV28820.1"/>
    <property type="molecule type" value="Genomic_DNA"/>
</dbReference>
<evidence type="ECO:0000313" key="6">
    <source>
        <dbReference type="Proteomes" id="UP000250235"/>
    </source>
</evidence>
<dbReference type="OrthoDB" id="185373at2759"/>
<feature type="repeat" description="PPR" evidence="3">
    <location>
        <begin position="455"/>
        <end position="489"/>
    </location>
</feature>
<feature type="repeat" description="PPR" evidence="3">
    <location>
        <begin position="490"/>
        <end position="524"/>
    </location>
</feature>
<accession>A0A2Z7B483</accession>
<sequence length="603" mass="67930">MWRWPATRAYLRRLAVVSKLHHPTVHSQVSSNQILISSLQPDELLFRFSHSWASTRYRFCQNNRFFSSNAFESYQDSPSESPDAGPHEAPEDFDFSSTSTFAENTVFASSEFESADSIFEEGADSLGVDAGFGERFVGEMVMEDEGIGVVKENDPDRVESLLSLLQSRGTVTGSLESHLEEMGLLLNEEFVLKVVATPCVPAENLIGFAKWALRKLDFKVTTQVLGLLVSTICQEDSKRDAYALWDFVNEVGGMKEGLVTTVSLNELIGQFSRLGKGKAAFDVFNKFEEFGCLLNADSYYSTIEALCKRSFYDWAFLACEKMLEADKLPDSERVGKIISYLCKGDRAKDAHLIYLYAKDKKISPPRSSINFLICSLSRIRRIKQTDKGNKQEIDKELDKEIVSLALEMLKDYPGADRKSAIQPFSSVLKKLCWIKDFSRAKELLLEMIDAGPPPGNSSFNYVINGLTKAGDMDEALKIMEIMKSRGLKPDVYTYSVIMSGYARDGAMEEACKMYDEAKKKHSKLSPITYHTLIRGFCRLEQFDKAVEILGEMKQYGVQPSHDEYNKLIKSLCLKALDWETAERLRDQMGENNLNSSTGEQGLL</sequence>
<keyword evidence="6" id="KW-1185">Reference proteome</keyword>
<dbReference type="PANTHER" id="PTHR47939">
    <property type="entry name" value="MEMBRANE-ASSOCIATED SALT-INDUCIBLE PROTEIN-LIKE"/>
    <property type="match status" value="1"/>
</dbReference>
<organism evidence="5 6">
    <name type="scientific">Dorcoceras hygrometricum</name>
    <dbReference type="NCBI Taxonomy" id="472368"/>
    <lineage>
        <taxon>Eukaryota</taxon>
        <taxon>Viridiplantae</taxon>
        <taxon>Streptophyta</taxon>
        <taxon>Embryophyta</taxon>
        <taxon>Tracheophyta</taxon>
        <taxon>Spermatophyta</taxon>
        <taxon>Magnoliopsida</taxon>
        <taxon>eudicotyledons</taxon>
        <taxon>Gunneridae</taxon>
        <taxon>Pentapetalae</taxon>
        <taxon>asterids</taxon>
        <taxon>lamiids</taxon>
        <taxon>Lamiales</taxon>
        <taxon>Gesneriaceae</taxon>
        <taxon>Didymocarpoideae</taxon>
        <taxon>Trichosporeae</taxon>
        <taxon>Loxocarpinae</taxon>
        <taxon>Dorcoceras</taxon>
    </lineage>
</organism>
<evidence type="ECO:0000313" key="5">
    <source>
        <dbReference type="EMBL" id="KZV28820.1"/>
    </source>
</evidence>
<dbReference type="Proteomes" id="UP000250235">
    <property type="component" value="Unassembled WGS sequence"/>
</dbReference>
<dbReference type="Pfam" id="PF01535">
    <property type="entry name" value="PPR"/>
    <property type="match status" value="1"/>
</dbReference>
<proteinExistence type="inferred from homology"/>
<dbReference type="Pfam" id="PF13041">
    <property type="entry name" value="PPR_2"/>
    <property type="match status" value="2"/>
</dbReference>
<feature type="region of interest" description="Disordered" evidence="4">
    <location>
        <begin position="74"/>
        <end position="95"/>
    </location>
</feature>
<evidence type="ECO:0000256" key="1">
    <source>
        <dbReference type="ARBA" id="ARBA00007626"/>
    </source>
</evidence>
<evidence type="ECO:0000256" key="3">
    <source>
        <dbReference type="PROSITE-ProRule" id="PRU00708"/>
    </source>
</evidence>
<comment type="similarity">
    <text evidence="1">Belongs to the PPR family. P subfamily.</text>
</comment>
<dbReference type="NCBIfam" id="TIGR00756">
    <property type="entry name" value="PPR"/>
    <property type="match status" value="3"/>
</dbReference>
<protein>
    <submittedName>
        <fullName evidence="5">Pentatricopeptide repeat-containing protein mitochondrial-like</fullName>
    </submittedName>
</protein>
<dbReference type="Gene3D" id="1.25.40.10">
    <property type="entry name" value="Tetratricopeptide repeat domain"/>
    <property type="match status" value="3"/>
</dbReference>
<evidence type="ECO:0000256" key="2">
    <source>
        <dbReference type="ARBA" id="ARBA00022737"/>
    </source>
</evidence>